<evidence type="ECO:0000313" key="2">
    <source>
        <dbReference type="EMBL" id="KAF5318917.1"/>
    </source>
</evidence>
<proteinExistence type="predicted"/>
<comment type="caution">
    <text evidence="2">The sequence shown here is derived from an EMBL/GenBank/DDBJ whole genome shotgun (WGS) entry which is preliminary data.</text>
</comment>
<dbReference type="EMBL" id="JAACJK010000176">
    <property type="protein sequence ID" value="KAF5318917.1"/>
    <property type="molecule type" value="Genomic_DNA"/>
</dbReference>
<gene>
    <name evidence="2" type="ORF">D9611_013655</name>
</gene>
<dbReference type="Proteomes" id="UP000541558">
    <property type="component" value="Unassembled WGS sequence"/>
</dbReference>
<dbReference type="OrthoDB" id="2985176at2759"/>
<name>A0A8H5B946_9AGAR</name>
<evidence type="ECO:0000313" key="3">
    <source>
        <dbReference type="Proteomes" id="UP000541558"/>
    </source>
</evidence>
<sequence length="592" mass="67300">MNHTTATTRVLLVPELFDMVIRDMDQNTLTKAARVNKHWSGAALACLWESQVDLKPLFNLLATKGYELKDNKLVFKGLPTEQSWRRFFEYSRRIKSLKIDDTEERDTFLLDTFARLRPFHIGENGNLFPSLRSLRWTGATETSLLHRSVLFMHPGIRKFHVTLPSSYVHTLPGDALRQYVDHVIGRMPNIAHLAVIMKGYAAVVEPSVLQLIKGYTKTLETLEVPKYWTSSALIEILSSLPRFRNLQIRTSEKSVGVYDPARRFKPTLLPNVASWPSLEKLHLSAPYGEVTDFLRRNTLPPSVVELFIYTPRQESRSAVRELCSVLARKCQSVRALRILKCMSRPLDRHIAAPVDDCLSIDDFIPLFTAIPLTEFCFHHEFPMFFKDSKVPEVAALIPNIEFLDLNSCPDYDPVTYSSGDFISLKSLSVFSKLCPQLNEMALYIDSKNADFTIPLPTSAPEYELFENLYILSLGGPGLAPFDMNDTLIFLSQLLVMGCETVSATVHRSHGIHYGVQDRRHRFWSDINQRLPLLVRVRMEEEERRERLYDVIDRAEEEIRRCGGDISILDDPEQGDAGVGESAAAPASSISQP</sequence>
<organism evidence="2 3">
    <name type="scientific">Ephemerocybe angulata</name>
    <dbReference type="NCBI Taxonomy" id="980116"/>
    <lineage>
        <taxon>Eukaryota</taxon>
        <taxon>Fungi</taxon>
        <taxon>Dikarya</taxon>
        <taxon>Basidiomycota</taxon>
        <taxon>Agaricomycotina</taxon>
        <taxon>Agaricomycetes</taxon>
        <taxon>Agaricomycetidae</taxon>
        <taxon>Agaricales</taxon>
        <taxon>Agaricineae</taxon>
        <taxon>Psathyrellaceae</taxon>
        <taxon>Ephemerocybe</taxon>
    </lineage>
</organism>
<dbReference type="AlphaFoldDB" id="A0A8H5B946"/>
<reference evidence="2 3" key="1">
    <citation type="journal article" date="2020" name="ISME J.">
        <title>Uncovering the hidden diversity of litter-decomposition mechanisms in mushroom-forming fungi.</title>
        <authorList>
            <person name="Floudas D."/>
            <person name="Bentzer J."/>
            <person name="Ahren D."/>
            <person name="Johansson T."/>
            <person name="Persson P."/>
            <person name="Tunlid A."/>
        </authorList>
    </citation>
    <scope>NUCLEOTIDE SEQUENCE [LARGE SCALE GENOMIC DNA]</scope>
    <source>
        <strain evidence="2 3">CBS 175.51</strain>
    </source>
</reference>
<protein>
    <submittedName>
        <fullName evidence="2">Uncharacterized protein</fullName>
    </submittedName>
</protein>
<feature type="region of interest" description="Disordered" evidence="1">
    <location>
        <begin position="564"/>
        <end position="592"/>
    </location>
</feature>
<evidence type="ECO:0000256" key="1">
    <source>
        <dbReference type="SAM" id="MobiDB-lite"/>
    </source>
</evidence>
<accession>A0A8H5B946</accession>
<dbReference type="SUPFAM" id="SSF52047">
    <property type="entry name" value="RNI-like"/>
    <property type="match status" value="1"/>
</dbReference>
<dbReference type="InterPro" id="IPR032675">
    <property type="entry name" value="LRR_dom_sf"/>
</dbReference>
<feature type="compositionally biased region" description="Low complexity" evidence="1">
    <location>
        <begin position="581"/>
        <end position="592"/>
    </location>
</feature>
<dbReference type="Gene3D" id="3.80.10.10">
    <property type="entry name" value="Ribonuclease Inhibitor"/>
    <property type="match status" value="1"/>
</dbReference>
<keyword evidence="3" id="KW-1185">Reference proteome</keyword>